<dbReference type="SMR" id="A0A1D5Q114"/>
<evidence type="ECO:0000313" key="16">
    <source>
        <dbReference type="Ensembl" id="ENSMMUP00000041726.2"/>
    </source>
</evidence>
<dbReference type="GO" id="GO:0050767">
    <property type="term" value="P:regulation of neurogenesis"/>
    <property type="evidence" value="ECO:0000318"/>
    <property type="project" value="GO_Central"/>
</dbReference>
<dbReference type="GO" id="GO:0045944">
    <property type="term" value="P:positive regulation of transcription by RNA polymerase II"/>
    <property type="evidence" value="ECO:0007669"/>
    <property type="project" value="Ensembl"/>
</dbReference>
<dbReference type="InterPro" id="IPR050370">
    <property type="entry name" value="HES_HEY"/>
</dbReference>
<feature type="compositionally biased region" description="Low complexity" evidence="13">
    <location>
        <begin position="36"/>
        <end position="62"/>
    </location>
</feature>
<dbReference type="CTD" id="55502"/>
<dbReference type="Pfam" id="PF00010">
    <property type="entry name" value="HLH"/>
    <property type="match status" value="1"/>
</dbReference>
<keyword evidence="4" id="KW-0221">Differentiation</keyword>
<evidence type="ECO:0000256" key="11">
    <source>
        <dbReference type="ARBA" id="ARBA00081410"/>
    </source>
</evidence>
<evidence type="ECO:0000256" key="13">
    <source>
        <dbReference type="SAM" id="MobiDB-lite"/>
    </source>
</evidence>
<dbReference type="GO" id="GO:0006357">
    <property type="term" value="P:regulation of transcription by RNA polymerase II"/>
    <property type="evidence" value="ECO:0000318"/>
    <property type="project" value="GO_Central"/>
</dbReference>
<dbReference type="RefSeq" id="XP_014966959.2">
    <property type="nucleotide sequence ID" value="XM_015111473.2"/>
</dbReference>
<dbReference type="GO" id="GO:0009952">
    <property type="term" value="P:anterior/posterior pattern specification"/>
    <property type="evidence" value="ECO:0000318"/>
    <property type="project" value="GO_Central"/>
</dbReference>
<dbReference type="VGNC" id="VGNC:99366">
    <property type="gene designation" value="HES6"/>
</dbReference>
<dbReference type="GeneTree" id="ENSGT00940000161398"/>
<feature type="region of interest" description="Disordered" evidence="13">
    <location>
        <begin position="211"/>
        <end position="261"/>
    </location>
</feature>
<feature type="compositionally biased region" description="Basic and acidic residues" evidence="13">
    <location>
        <begin position="67"/>
        <end position="84"/>
    </location>
</feature>
<dbReference type="GO" id="GO:0007399">
    <property type="term" value="P:nervous system development"/>
    <property type="evidence" value="ECO:0007669"/>
    <property type="project" value="Ensembl"/>
</dbReference>
<dbReference type="VEuPathDB" id="HostDB:ENSMMUG00000039992"/>
<keyword evidence="5" id="KW-0805">Transcription regulation</keyword>
<evidence type="ECO:0000256" key="5">
    <source>
        <dbReference type="ARBA" id="ARBA00023015"/>
    </source>
</evidence>
<reference evidence="16" key="4">
    <citation type="submission" date="2025-09" db="UniProtKB">
        <authorList>
            <consortium name="Ensembl"/>
        </authorList>
    </citation>
    <scope>IDENTIFICATION</scope>
    <source>
        <strain evidence="16">17573</strain>
    </source>
</reference>
<comment type="function">
    <text evidence="8">Does not bind DNA itself but suppresses both HES1-mediated N box-dependent transcriptional repression and binding of HES1 to E box sequences. Also suppresses HES1-mediated inhibition of the heterodimer formed by ASCL1/MASH1 and TCF3/E47, allowing ASCL1 and TCF3 to up-regulate transcription in its presence. Promotes cell differentiation.</text>
</comment>
<dbReference type="InterPro" id="IPR011598">
    <property type="entry name" value="bHLH_dom"/>
</dbReference>
<keyword evidence="12" id="KW-0175">Coiled coil</keyword>
<keyword evidence="7" id="KW-0539">Nucleus</keyword>
<dbReference type="PANTHER" id="PTHR10985">
    <property type="entry name" value="BASIC HELIX-LOOP-HELIX TRANSCRIPTION FACTOR, HES-RELATED"/>
    <property type="match status" value="1"/>
</dbReference>
<name>A0A1D5Q114_MACMU</name>
<feature type="domain" description="Orange" evidence="15">
    <location>
        <begin position="155"/>
        <end position="188"/>
    </location>
</feature>
<evidence type="ECO:0000256" key="2">
    <source>
        <dbReference type="ARBA" id="ARBA00022473"/>
    </source>
</evidence>
<dbReference type="AlphaFoldDB" id="A0A1D5Q114"/>
<feature type="compositionally biased region" description="Low complexity" evidence="13">
    <location>
        <begin position="9"/>
        <end position="25"/>
    </location>
</feature>
<dbReference type="GO" id="GO:0030154">
    <property type="term" value="P:cell differentiation"/>
    <property type="evidence" value="ECO:0007669"/>
    <property type="project" value="UniProtKB-KW"/>
</dbReference>
<dbReference type="InterPro" id="IPR003650">
    <property type="entry name" value="Orange_dom"/>
</dbReference>
<feature type="region of interest" description="Disordered" evidence="13">
    <location>
        <begin position="1"/>
        <end position="90"/>
    </location>
</feature>
<dbReference type="SUPFAM" id="SSF158457">
    <property type="entry name" value="Orange domain-like"/>
    <property type="match status" value="1"/>
</dbReference>
<evidence type="ECO:0000256" key="6">
    <source>
        <dbReference type="ARBA" id="ARBA00023163"/>
    </source>
</evidence>
<dbReference type="SUPFAM" id="SSF47459">
    <property type="entry name" value="HLH, helix-loop-helix DNA-binding domain"/>
    <property type="match status" value="1"/>
</dbReference>
<dbReference type="OrthoDB" id="6085656at2759"/>
<evidence type="ECO:0000313" key="17">
    <source>
        <dbReference type="Proteomes" id="UP000006718"/>
    </source>
</evidence>
<dbReference type="PROSITE" id="PS51054">
    <property type="entry name" value="ORANGE"/>
    <property type="match status" value="1"/>
</dbReference>
<dbReference type="Ensembl" id="ENSMMUT00000069851.2">
    <property type="protein sequence ID" value="ENSMMUP00000041726.2"/>
    <property type="gene ID" value="ENSMMUG00000039992.2"/>
</dbReference>
<dbReference type="KEGG" id="mcc:706672"/>
<feature type="compositionally biased region" description="Acidic residues" evidence="13">
    <location>
        <begin position="240"/>
        <end position="249"/>
    </location>
</feature>
<evidence type="ECO:0000256" key="10">
    <source>
        <dbReference type="ARBA" id="ARBA00073426"/>
    </source>
</evidence>
<dbReference type="GeneID" id="706672"/>
<organism evidence="16 17">
    <name type="scientific">Macaca mulatta</name>
    <name type="common">Rhesus macaque</name>
    <dbReference type="NCBI Taxonomy" id="9544"/>
    <lineage>
        <taxon>Eukaryota</taxon>
        <taxon>Metazoa</taxon>
        <taxon>Chordata</taxon>
        <taxon>Craniata</taxon>
        <taxon>Vertebrata</taxon>
        <taxon>Euteleostomi</taxon>
        <taxon>Mammalia</taxon>
        <taxon>Eutheria</taxon>
        <taxon>Euarchontoglires</taxon>
        <taxon>Primates</taxon>
        <taxon>Haplorrhini</taxon>
        <taxon>Catarrhini</taxon>
        <taxon>Cercopithecidae</taxon>
        <taxon>Cercopithecinae</taxon>
        <taxon>Macaca</taxon>
    </lineage>
</organism>
<evidence type="ECO:0000256" key="12">
    <source>
        <dbReference type="SAM" id="Coils"/>
    </source>
</evidence>
<feature type="domain" description="BHLH" evidence="14">
    <location>
        <begin position="84"/>
        <end position="136"/>
    </location>
</feature>
<dbReference type="CDD" id="cd11460">
    <property type="entry name" value="bHLH-O_HES6"/>
    <property type="match status" value="1"/>
</dbReference>
<dbReference type="GO" id="GO:0005667">
    <property type="term" value="C:transcription regulator complex"/>
    <property type="evidence" value="ECO:0007669"/>
    <property type="project" value="Ensembl"/>
</dbReference>
<dbReference type="Gene3D" id="6.10.250.980">
    <property type="match status" value="1"/>
</dbReference>
<accession>A0A1D5Q114</accession>
<dbReference type="GO" id="GO:0140416">
    <property type="term" value="F:transcription regulator inhibitor activity"/>
    <property type="evidence" value="ECO:0007669"/>
    <property type="project" value="Ensembl"/>
</dbReference>
<dbReference type="OMA" id="EDESCYG"/>
<dbReference type="eggNOG" id="KOG4304">
    <property type="taxonomic scope" value="Eukaryota"/>
</dbReference>
<dbReference type="InParanoid" id="A0A1D5Q114"/>
<dbReference type="InterPro" id="IPR036638">
    <property type="entry name" value="HLH_DNA-bd_sf"/>
</dbReference>
<gene>
    <name evidence="16 18" type="primary">HES6</name>
</gene>
<evidence type="ECO:0000256" key="8">
    <source>
        <dbReference type="ARBA" id="ARBA00055708"/>
    </source>
</evidence>
<reference evidence="16" key="3">
    <citation type="submission" date="2025-08" db="UniProtKB">
        <authorList>
            <consortium name="Ensembl"/>
        </authorList>
    </citation>
    <scope>IDENTIFICATION</scope>
    <source>
        <strain evidence="16">17573</strain>
    </source>
</reference>
<reference evidence="17" key="1">
    <citation type="journal article" date="2007" name="Science">
        <title>Evolutionary and biomedical insights from the rhesus macaque genome.</title>
        <authorList>
            <person name="Gibbs R.A."/>
            <person name="Rogers J."/>
            <person name="Katze M.G."/>
            <person name="Bumgarner R."/>
            <person name="Weinstock G.M."/>
            <person name="Mardis E.R."/>
            <person name="Remington K.A."/>
            <person name="Strausberg R.L."/>
            <person name="Venter J.C."/>
            <person name="Wilson R.K."/>
            <person name="Batzer M.A."/>
            <person name="Bustamante C.D."/>
            <person name="Eichler E.E."/>
            <person name="Hahn M.W."/>
            <person name="Hardison R.C."/>
            <person name="Makova K.D."/>
            <person name="Miller W."/>
            <person name="Milosavljevic A."/>
            <person name="Palermo R.E."/>
            <person name="Siepel A."/>
            <person name="Sikela J.M."/>
            <person name="Attaway T."/>
            <person name="Bell S."/>
            <person name="Bernard K.E."/>
            <person name="Buhay C.J."/>
            <person name="Chandrabose M.N."/>
            <person name="Dao M."/>
            <person name="Davis C."/>
            <person name="Delehaunty K.D."/>
            <person name="Ding Y."/>
            <person name="Dinh H.H."/>
            <person name="Dugan-Rocha S."/>
            <person name="Fulton L.A."/>
            <person name="Gabisi R.A."/>
            <person name="Garner T.T."/>
            <person name="Godfrey J."/>
            <person name="Hawes A.C."/>
            <person name="Hernandez J."/>
            <person name="Hines S."/>
            <person name="Holder M."/>
            <person name="Hume J."/>
            <person name="Jhangiani S.N."/>
            <person name="Joshi V."/>
            <person name="Khan Z.M."/>
            <person name="Kirkness E.F."/>
            <person name="Cree A."/>
            <person name="Fowler R.G."/>
            <person name="Lee S."/>
            <person name="Lewis L.R."/>
            <person name="Li Z."/>
            <person name="Liu Y.-S."/>
            <person name="Moore S.M."/>
            <person name="Muzny D."/>
            <person name="Nazareth L.V."/>
            <person name="Ngo D.N."/>
            <person name="Okwuonu G.O."/>
            <person name="Pai G."/>
            <person name="Parker D."/>
            <person name="Paul H.A."/>
            <person name="Pfannkoch C."/>
            <person name="Pohl C.S."/>
            <person name="Rogers Y.-H.C."/>
            <person name="Ruiz S.J."/>
            <person name="Sabo A."/>
            <person name="Santibanez J."/>
            <person name="Schneider B.W."/>
            <person name="Smith S.M."/>
            <person name="Sodergren E."/>
            <person name="Svatek A.F."/>
            <person name="Utterback T.R."/>
            <person name="Vattathil S."/>
            <person name="Warren W."/>
            <person name="White C.S."/>
            <person name="Chinwalla A.T."/>
            <person name="Feng Y."/>
            <person name="Halpern A.L."/>
            <person name="Hillier L.W."/>
            <person name="Huang X."/>
            <person name="Minx P."/>
            <person name="Nelson J.O."/>
            <person name="Pepin K.H."/>
            <person name="Qin X."/>
            <person name="Sutton G.G."/>
            <person name="Venter E."/>
            <person name="Walenz B.P."/>
            <person name="Wallis J.W."/>
            <person name="Worley K.C."/>
            <person name="Yang S.-P."/>
            <person name="Jones S.M."/>
            <person name="Marra M.A."/>
            <person name="Rocchi M."/>
            <person name="Schein J.E."/>
            <person name="Baertsch R."/>
            <person name="Clarke L."/>
            <person name="Csuros M."/>
            <person name="Glasscock J."/>
            <person name="Harris R.A."/>
            <person name="Havlak P."/>
            <person name="Jackson A.R."/>
            <person name="Jiang H."/>
            <person name="Liu Y."/>
            <person name="Messina D.N."/>
            <person name="Shen Y."/>
            <person name="Song H.X.-Z."/>
            <person name="Wylie T."/>
            <person name="Zhang L."/>
            <person name="Birney E."/>
            <person name="Han K."/>
            <person name="Konkel M.K."/>
            <person name="Lee J."/>
            <person name="Smit A.F.A."/>
            <person name="Ullmer B."/>
            <person name="Wang H."/>
            <person name="Xing J."/>
            <person name="Burhans R."/>
            <person name="Cheng Z."/>
            <person name="Karro J.E."/>
            <person name="Ma J."/>
            <person name="Raney B."/>
            <person name="She X."/>
            <person name="Cox M.J."/>
            <person name="Demuth J.P."/>
            <person name="Dumas L.J."/>
            <person name="Han S.-G."/>
            <person name="Hopkins J."/>
            <person name="Karimpour-Fard A."/>
            <person name="Kim Y.H."/>
            <person name="Pollack J.R."/>
            <person name="Vinar T."/>
            <person name="Addo-Quaye C."/>
            <person name="Degenhardt J."/>
            <person name="Denby A."/>
            <person name="Hubisz M.J."/>
            <person name="Indap A."/>
            <person name="Kosiol C."/>
            <person name="Lahn B.T."/>
            <person name="Lawson H.A."/>
            <person name="Marklein A."/>
            <person name="Nielsen R."/>
            <person name="Vallender E.J."/>
            <person name="Clark A.G."/>
            <person name="Ferguson B."/>
            <person name="Hernandez R.D."/>
            <person name="Hirani K."/>
            <person name="Kehrer-Sawatzki H."/>
            <person name="Kolb J."/>
            <person name="Patil S."/>
            <person name="Pu L.-L."/>
            <person name="Ren Y."/>
            <person name="Smith D.G."/>
            <person name="Wheeler D.A."/>
            <person name="Schenck I."/>
            <person name="Ball E.V."/>
            <person name="Chen R."/>
            <person name="Cooper D.N."/>
            <person name="Giardine B."/>
            <person name="Hsu F."/>
            <person name="Kent W.J."/>
            <person name="Lesk A."/>
            <person name="Nelson D.L."/>
            <person name="O'brien W.E."/>
            <person name="Pruefer K."/>
            <person name="Stenson P.D."/>
            <person name="Wallace J.C."/>
            <person name="Ke H."/>
            <person name="Liu X.-M."/>
            <person name="Wang P."/>
            <person name="Xiang A.P."/>
            <person name="Yang F."/>
            <person name="Barber G.P."/>
            <person name="Haussler D."/>
            <person name="Karolchik D."/>
            <person name="Kern A.D."/>
            <person name="Kuhn R.M."/>
            <person name="Smith K.E."/>
            <person name="Zwieg A.S."/>
        </authorList>
    </citation>
    <scope>NUCLEOTIDE SEQUENCE [LARGE SCALE GENOMIC DNA]</scope>
    <source>
        <strain evidence="17">17573</strain>
    </source>
</reference>
<comment type="subunit">
    <text evidence="9">Transcription repression requires formation of a complex with a corepressor protein of the Groucho/TLE family. Interacts with HES1.</text>
</comment>
<dbReference type="GO" id="GO:0005634">
    <property type="term" value="C:nucleus"/>
    <property type="evidence" value="ECO:0000318"/>
    <property type="project" value="GO_Central"/>
</dbReference>
<protein>
    <recommendedName>
        <fullName evidence="10">Transcription cofactor HES-6</fullName>
    </recommendedName>
    <alternativeName>
        <fullName evidence="11">Hairy and enhancer of split 6</fullName>
    </alternativeName>
</protein>
<evidence type="ECO:0000259" key="15">
    <source>
        <dbReference type="PROSITE" id="PS51054"/>
    </source>
</evidence>
<dbReference type="GO" id="GO:0061629">
    <property type="term" value="F:RNA polymerase II-specific DNA-binding transcription factor binding"/>
    <property type="evidence" value="ECO:0007669"/>
    <property type="project" value="Ensembl"/>
</dbReference>
<evidence type="ECO:0000256" key="7">
    <source>
        <dbReference type="ARBA" id="ARBA00023242"/>
    </source>
</evidence>
<dbReference type="GO" id="GO:0001227">
    <property type="term" value="F:DNA-binding transcription repressor activity, RNA polymerase II-specific"/>
    <property type="evidence" value="ECO:0007669"/>
    <property type="project" value="Ensembl"/>
</dbReference>
<reference evidence="16" key="2">
    <citation type="submission" date="2019-01" db="EMBL/GenBank/DDBJ databases">
        <authorList>
            <person name="Graves T."/>
            <person name="Eichler E.E."/>
            <person name="Wilson R.K."/>
        </authorList>
    </citation>
    <scope>NUCLEOTIDE SEQUENCE [LARGE SCALE GENOMIC DNA]</scope>
    <source>
        <strain evidence="16">17573</strain>
    </source>
</reference>
<evidence type="ECO:0000259" key="14">
    <source>
        <dbReference type="PROSITE" id="PS50888"/>
    </source>
</evidence>
<dbReference type="Bgee" id="ENSMMUG00000039992">
    <property type="expression patterns" value="Expressed in olfactory segment of nasal mucosa and 18 other cell types or tissues"/>
</dbReference>
<evidence type="ECO:0000256" key="3">
    <source>
        <dbReference type="ARBA" id="ARBA00022491"/>
    </source>
</evidence>
<dbReference type="STRING" id="9544.ENSMMUP00000041726"/>
<keyword evidence="3" id="KW-0678">Repressor</keyword>
<comment type="subcellular location">
    <subcellularLocation>
        <location evidence="1">Nucleus</location>
    </subcellularLocation>
</comment>
<keyword evidence="2" id="KW-0217">Developmental protein</keyword>
<sequence>MQISDYKRGGAAAGRKPRGARTAGLLLGGCGVAETPALRSPPLSVPAAPSPRRAPSGAGMAPPAAPGRDRVGREDEDGWETRGDRKARKPLVEKKRRARINESLQELRLLLAGAEVQAKLENAEVLELTVRRVQGVLRGRAREREQLQAEASERFAAGYIQCMHEVHTFVSTCQAIDATVAAELLNHLLESMPLREGSSFQDLLGDALAGPPGVPGRSGWPAGGAPGSPIPSLPGPGDDLCSDLEEAPEAELSRAPAEGSDLVPTALGSLTAAQIARSVWRPW</sequence>
<dbReference type="GO" id="GO:0000978">
    <property type="term" value="F:RNA polymerase II cis-regulatory region sequence-specific DNA binding"/>
    <property type="evidence" value="ECO:0000318"/>
    <property type="project" value="GO_Central"/>
</dbReference>
<keyword evidence="6" id="KW-0804">Transcription</keyword>
<dbReference type="Pfam" id="PF07527">
    <property type="entry name" value="Hairy_orange"/>
    <property type="match status" value="1"/>
</dbReference>
<dbReference type="GO" id="GO:0046983">
    <property type="term" value="F:protein dimerization activity"/>
    <property type="evidence" value="ECO:0007669"/>
    <property type="project" value="InterPro"/>
</dbReference>
<evidence type="ECO:0000256" key="4">
    <source>
        <dbReference type="ARBA" id="ARBA00022782"/>
    </source>
</evidence>
<dbReference type="FunCoup" id="A0A1D5Q114">
    <property type="interactions" value="452"/>
</dbReference>
<dbReference type="PROSITE" id="PS50888">
    <property type="entry name" value="BHLH"/>
    <property type="match status" value="1"/>
</dbReference>
<evidence type="ECO:0000256" key="1">
    <source>
        <dbReference type="ARBA" id="ARBA00004123"/>
    </source>
</evidence>
<keyword evidence="17" id="KW-1185">Reference proteome</keyword>
<dbReference type="Gene3D" id="4.10.280.10">
    <property type="entry name" value="Helix-loop-helix DNA-binding domain"/>
    <property type="match status" value="1"/>
</dbReference>
<evidence type="ECO:0000256" key="9">
    <source>
        <dbReference type="ARBA" id="ARBA00064255"/>
    </source>
</evidence>
<evidence type="ECO:0000313" key="18">
    <source>
        <dbReference type="VGNC" id="VGNC:99366"/>
    </source>
</evidence>
<dbReference type="GO" id="GO:0000981">
    <property type="term" value="F:DNA-binding transcription factor activity, RNA polymerase II-specific"/>
    <property type="evidence" value="ECO:0000318"/>
    <property type="project" value="GO_Central"/>
</dbReference>
<dbReference type="FunFam" id="4.10.280.10:FF:000081">
    <property type="entry name" value="transcription cofactor HES-6 isoform X1"/>
    <property type="match status" value="1"/>
</dbReference>
<dbReference type="SMART" id="SM00353">
    <property type="entry name" value="HLH"/>
    <property type="match status" value="1"/>
</dbReference>
<proteinExistence type="predicted"/>
<dbReference type="Proteomes" id="UP000006718">
    <property type="component" value="Chromosome 12"/>
</dbReference>
<dbReference type="PaxDb" id="9544-ENSMMUP00000037315"/>
<feature type="coiled-coil region" evidence="12">
    <location>
        <begin position="97"/>
        <end position="124"/>
    </location>
</feature>